<evidence type="ECO:0000256" key="1">
    <source>
        <dbReference type="SAM" id="SignalP"/>
    </source>
</evidence>
<evidence type="ECO:0000313" key="3">
    <source>
        <dbReference type="Proteomes" id="UP000273022"/>
    </source>
</evidence>
<feature type="signal peptide" evidence="1">
    <location>
        <begin position="1"/>
        <end position="22"/>
    </location>
</feature>
<organism evidence="2 3">
    <name type="scientific">Parashewanella spongiae</name>
    <dbReference type="NCBI Taxonomy" id="342950"/>
    <lineage>
        <taxon>Bacteria</taxon>
        <taxon>Pseudomonadati</taxon>
        <taxon>Pseudomonadota</taxon>
        <taxon>Gammaproteobacteria</taxon>
        <taxon>Alteromonadales</taxon>
        <taxon>Shewanellaceae</taxon>
        <taxon>Parashewanella</taxon>
    </lineage>
</organism>
<dbReference type="AlphaFoldDB" id="A0A3A6U9M6"/>
<evidence type="ECO:0000313" key="2">
    <source>
        <dbReference type="EMBL" id="RJY18214.1"/>
    </source>
</evidence>
<dbReference type="RefSeq" id="WP_121852842.1">
    <property type="nucleotide sequence ID" value="NZ_CP037952.1"/>
</dbReference>
<feature type="chain" id="PRO_5017307452" description="Outer membrane protein assembly factor BamE" evidence="1">
    <location>
        <begin position="23"/>
        <end position="124"/>
    </location>
</feature>
<sequence length="124" mass="13432">MKAGFILGLVIFLSFLSGCATSNYSVGKEFASEKVSQIIKGKTTTADLLTIFGEPYSKTVLSSSDEKWIYMHSKGTAKAQSFIVSMEVETTGTQKILDILISNGVVANYAFTHSESPYSTINVN</sequence>
<dbReference type="OrthoDB" id="7025347at2"/>
<keyword evidence="3" id="KW-1185">Reference proteome</keyword>
<name>A0A3A6U9M6_9GAMM</name>
<reference evidence="2 3" key="1">
    <citation type="submission" date="2018-09" db="EMBL/GenBank/DDBJ databases">
        <title>Phylogeny of the Shewanellaceae, and recommendation for two new genera, Pseudoshewanella and Parashewanella.</title>
        <authorList>
            <person name="Wang G."/>
        </authorList>
    </citation>
    <scope>NUCLEOTIDE SEQUENCE [LARGE SCALE GENOMIC DNA]</scope>
    <source>
        <strain evidence="2 3">KCTC 22492</strain>
    </source>
</reference>
<dbReference type="Proteomes" id="UP000273022">
    <property type="component" value="Unassembled WGS sequence"/>
</dbReference>
<comment type="caution">
    <text evidence="2">The sequence shown here is derived from an EMBL/GenBank/DDBJ whole genome shotgun (WGS) entry which is preliminary data.</text>
</comment>
<gene>
    <name evidence="2" type="ORF">D5R81_06475</name>
</gene>
<proteinExistence type="predicted"/>
<accession>A0A3A6U9M6</accession>
<dbReference type="PROSITE" id="PS51257">
    <property type="entry name" value="PROKAR_LIPOPROTEIN"/>
    <property type="match status" value="1"/>
</dbReference>
<protein>
    <recommendedName>
        <fullName evidence="4">Outer membrane protein assembly factor BamE</fullName>
    </recommendedName>
</protein>
<dbReference type="EMBL" id="QYYH01000029">
    <property type="protein sequence ID" value="RJY18214.1"/>
    <property type="molecule type" value="Genomic_DNA"/>
</dbReference>
<evidence type="ECO:0008006" key="4">
    <source>
        <dbReference type="Google" id="ProtNLM"/>
    </source>
</evidence>
<keyword evidence="1" id="KW-0732">Signal</keyword>